<feature type="non-terminal residue" evidence="1">
    <location>
        <position position="45"/>
    </location>
</feature>
<evidence type="ECO:0000313" key="1">
    <source>
        <dbReference type="EMBL" id="OMH80828.1"/>
    </source>
</evidence>
<dbReference type="EMBL" id="LSSK01001069">
    <property type="protein sequence ID" value="OMH80828.1"/>
    <property type="molecule type" value="Genomic_DNA"/>
</dbReference>
<keyword evidence="2" id="KW-1185">Reference proteome</keyword>
<name>A0A1R1PIR1_ZANCU</name>
<reference evidence="2" key="1">
    <citation type="submission" date="2017-01" db="EMBL/GenBank/DDBJ databases">
        <authorList>
            <person name="Wang Y."/>
            <person name="White M."/>
            <person name="Kvist S."/>
            <person name="Moncalvo J.-M."/>
        </authorList>
    </citation>
    <scope>NUCLEOTIDE SEQUENCE [LARGE SCALE GENOMIC DNA]</scope>
    <source>
        <strain evidence="2">COL-18-3</strain>
    </source>
</reference>
<dbReference type="AlphaFoldDB" id="A0A1R1PIR1"/>
<sequence length="45" mass="5099">MVGESRNNTTLHNYMATLKCNVEYCEEGDASAVQVFQHSIEDTMM</sequence>
<comment type="caution">
    <text evidence="1">The sequence shown here is derived from an EMBL/GenBank/DDBJ whole genome shotgun (WGS) entry which is preliminary data.</text>
</comment>
<organism evidence="1 2">
    <name type="scientific">Zancudomyces culisetae</name>
    <name type="common">Gut fungus</name>
    <name type="synonym">Smittium culisetae</name>
    <dbReference type="NCBI Taxonomy" id="1213189"/>
    <lineage>
        <taxon>Eukaryota</taxon>
        <taxon>Fungi</taxon>
        <taxon>Fungi incertae sedis</taxon>
        <taxon>Zoopagomycota</taxon>
        <taxon>Kickxellomycotina</taxon>
        <taxon>Harpellomycetes</taxon>
        <taxon>Harpellales</taxon>
        <taxon>Legeriomycetaceae</taxon>
        <taxon>Zancudomyces</taxon>
    </lineage>
</organism>
<accession>A0A1R1PIR1</accession>
<evidence type="ECO:0000313" key="2">
    <source>
        <dbReference type="Proteomes" id="UP000188320"/>
    </source>
</evidence>
<proteinExistence type="predicted"/>
<dbReference type="Proteomes" id="UP000188320">
    <property type="component" value="Unassembled WGS sequence"/>
</dbReference>
<protein>
    <submittedName>
        <fullName evidence="1">Uncharacterized protein</fullName>
    </submittedName>
</protein>
<gene>
    <name evidence="1" type="ORF">AX774_g5726</name>
</gene>